<dbReference type="EMBL" id="UINC01134049">
    <property type="protein sequence ID" value="SVD17341.1"/>
    <property type="molecule type" value="Genomic_DNA"/>
</dbReference>
<dbReference type="GO" id="GO:0009055">
    <property type="term" value="F:electron transfer activity"/>
    <property type="evidence" value="ECO:0007669"/>
    <property type="project" value="InterPro"/>
</dbReference>
<reference evidence="9" key="1">
    <citation type="submission" date="2018-05" db="EMBL/GenBank/DDBJ databases">
        <authorList>
            <person name="Lanie J.A."/>
            <person name="Ng W.-L."/>
            <person name="Kazmierczak K.M."/>
            <person name="Andrzejewski T.M."/>
            <person name="Davidsen T.M."/>
            <person name="Wayne K.J."/>
            <person name="Tettelin H."/>
            <person name="Glass J.I."/>
            <person name="Rusch D."/>
            <person name="Podicherti R."/>
            <person name="Tsui H.-C.T."/>
            <person name="Winkler M.E."/>
        </authorList>
    </citation>
    <scope>NUCLEOTIDE SEQUENCE</scope>
</reference>
<feature type="non-terminal residue" evidence="9">
    <location>
        <position position="87"/>
    </location>
</feature>
<keyword evidence="2" id="KW-0349">Heme</keyword>
<sequence>MDPVNRPLSPHLQIYRPQITSVLSICHRLSGIGLGAGTLLLAYWLIAVAAGPGPFGFAQGLIGSWLGIILLVGWTFGLSYHLCNGIR</sequence>
<keyword evidence="4" id="KW-0479">Metal-binding</keyword>
<proteinExistence type="predicted"/>
<evidence type="ECO:0000256" key="2">
    <source>
        <dbReference type="ARBA" id="ARBA00022617"/>
    </source>
</evidence>
<dbReference type="Pfam" id="PF01127">
    <property type="entry name" value="Sdh_cyt"/>
    <property type="match status" value="1"/>
</dbReference>
<evidence type="ECO:0000256" key="6">
    <source>
        <dbReference type="ARBA" id="ARBA00023004"/>
    </source>
</evidence>
<evidence type="ECO:0000256" key="7">
    <source>
        <dbReference type="ARBA" id="ARBA00023136"/>
    </source>
</evidence>
<gene>
    <name evidence="9" type="ORF">METZ01_LOCUS370195</name>
</gene>
<evidence type="ECO:0008006" key="10">
    <source>
        <dbReference type="Google" id="ProtNLM"/>
    </source>
</evidence>
<dbReference type="GO" id="GO:0046872">
    <property type="term" value="F:metal ion binding"/>
    <property type="evidence" value="ECO:0007669"/>
    <property type="project" value="UniProtKB-KW"/>
</dbReference>
<dbReference type="InterPro" id="IPR034804">
    <property type="entry name" value="SQR/QFR_C/D"/>
</dbReference>
<dbReference type="GO" id="GO:0006099">
    <property type="term" value="P:tricarboxylic acid cycle"/>
    <property type="evidence" value="ECO:0007669"/>
    <property type="project" value="InterPro"/>
</dbReference>
<dbReference type="PANTHER" id="PTHR10978">
    <property type="entry name" value="SUCCINATE DEHYDROGENASE CYTOCHROME B560 SUBUNIT"/>
    <property type="match status" value="1"/>
</dbReference>
<comment type="subcellular location">
    <subcellularLocation>
        <location evidence="1">Membrane</location>
        <topology evidence="1">Multi-pass membrane protein</topology>
    </subcellularLocation>
</comment>
<evidence type="ECO:0000256" key="1">
    <source>
        <dbReference type="ARBA" id="ARBA00004141"/>
    </source>
</evidence>
<organism evidence="9">
    <name type="scientific">marine metagenome</name>
    <dbReference type="NCBI Taxonomy" id="408172"/>
    <lineage>
        <taxon>unclassified sequences</taxon>
        <taxon>metagenomes</taxon>
        <taxon>ecological metagenomes</taxon>
    </lineage>
</organism>
<evidence type="ECO:0000313" key="9">
    <source>
        <dbReference type="EMBL" id="SVD17341.1"/>
    </source>
</evidence>
<evidence type="ECO:0000256" key="8">
    <source>
        <dbReference type="SAM" id="Phobius"/>
    </source>
</evidence>
<feature type="transmembrane region" description="Helical" evidence="8">
    <location>
        <begin position="29"/>
        <end position="50"/>
    </location>
</feature>
<evidence type="ECO:0000256" key="4">
    <source>
        <dbReference type="ARBA" id="ARBA00022723"/>
    </source>
</evidence>
<dbReference type="InterPro" id="IPR014314">
    <property type="entry name" value="Succ_DH_cytb556"/>
</dbReference>
<name>A0A382T7R6_9ZZZZ</name>
<dbReference type="PROSITE" id="PS01000">
    <property type="entry name" value="SDH_CYT_1"/>
    <property type="match status" value="1"/>
</dbReference>
<dbReference type="PIRSF" id="PIRSF000178">
    <property type="entry name" value="SDH_cyt_b560"/>
    <property type="match status" value="1"/>
</dbReference>
<dbReference type="CDD" id="cd03499">
    <property type="entry name" value="SQR_TypeC_SdhC"/>
    <property type="match status" value="1"/>
</dbReference>
<evidence type="ECO:0000256" key="3">
    <source>
        <dbReference type="ARBA" id="ARBA00022692"/>
    </source>
</evidence>
<dbReference type="InterPro" id="IPR018495">
    <property type="entry name" value="Succ_DH_cyt_bsu_CS"/>
</dbReference>
<dbReference type="NCBIfam" id="TIGR02970">
    <property type="entry name" value="succ_dehyd_cytB"/>
    <property type="match status" value="1"/>
</dbReference>
<evidence type="ECO:0000256" key="5">
    <source>
        <dbReference type="ARBA" id="ARBA00022989"/>
    </source>
</evidence>
<dbReference type="AlphaFoldDB" id="A0A382T7R6"/>
<dbReference type="InterPro" id="IPR000701">
    <property type="entry name" value="SuccDH_FuR_B_TM-su"/>
</dbReference>
<dbReference type="SUPFAM" id="SSF81343">
    <property type="entry name" value="Fumarate reductase respiratory complex transmembrane subunits"/>
    <property type="match status" value="1"/>
</dbReference>
<keyword evidence="6" id="KW-0408">Iron</keyword>
<keyword evidence="5 8" id="KW-1133">Transmembrane helix</keyword>
<dbReference type="Gene3D" id="1.20.1300.10">
    <property type="entry name" value="Fumarate reductase/succinate dehydrogenase, transmembrane subunit"/>
    <property type="match status" value="1"/>
</dbReference>
<protein>
    <recommendedName>
        <fullName evidence="10">Succinate dehydrogenase cytochrome b556 subunit</fullName>
    </recommendedName>
</protein>
<dbReference type="GO" id="GO:0016020">
    <property type="term" value="C:membrane"/>
    <property type="evidence" value="ECO:0007669"/>
    <property type="project" value="UniProtKB-SubCell"/>
</dbReference>
<keyword evidence="3 8" id="KW-0812">Transmembrane</keyword>
<feature type="transmembrane region" description="Helical" evidence="8">
    <location>
        <begin position="62"/>
        <end position="83"/>
    </location>
</feature>
<dbReference type="PANTHER" id="PTHR10978:SF5">
    <property type="entry name" value="SUCCINATE DEHYDROGENASE CYTOCHROME B560 SUBUNIT, MITOCHONDRIAL"/>
    <property type="match status" value="1"/>
</dbReference>
<accession>A0A382T7R6</accession>
<keyword evidence="7 8" id="KW-0472">Membrane</keyword>